<dbReference type="AlphaFoldDB" id="X1A864"/>
<comment type="caution">
    <text evidence="1">The sequence shown here is derived from an EMBL/GenBank/DDBJ whole genome shotgun (WGS) entry which is preliminary data.</text>
</comment>
<accession>X1A864</accession>
<reference evidence="1" key="1">
    <citation type="journal article" date="2014" name="Front. Microbiol.">
        <title>High frequency of phylogenetically diverse reductive dehalogenase-homologous genes in deep subseafloor sedimentary metagenomes.</title>
        <authorList>
            <person name="Kawai M."/>
            <person name="Futagami T."/>
            <person name="Toyoda A."/>
            <person name="Takaki Y."/>
            <person name="Nishi S."/>
            <person name="Hori S."/>
            <person name="Arai W."/>
            <person name="Tsubouchi T."/>
            <person name="Morono Y."/>
            <person name="Uchiyama I."/>
            <person name="Ito T."/>
            <person name="Fujiyama A."/>
            <person name="Inagaki F."/>
            <person name="Takami H."/>
        </authorList>
    </citation>
    <scope>NUCLEOTIDE SEQUENCE</scope>
    <source>
        <strain evidence="1">Expedition CK06-06</strain>
    </source>
</reference>
<evidence type="ECO:0000313" key="1">
    <source>
        <dbReference type="EMBL" id="GAG66322.1"/>
    </source>
</evidence>
<gene>
    <name evidence="1" type="ORF">S01H4_17988</name>
</gene>
<feature type="non-terminal residue" evidence="1">
    <location>
        <position position="1"/>
    </location>
</feature>
<name>X1A864_9ZZZZ</name>
<dbReference type="EMBL" id="BART01007954">
    <property type="protein sequence ID" value="GAG66322.1"/>
    <property type="molecule type" value="Genomic_DNA"/>
</dbReference>
<sequence>RKTSLLENPYWDYTLNPEEGVNVKSRIEYIIYKKLQEHKKEFSDDEFGFSFEYEKKYQPKNRNFKIKPDFTIDLNSGKRIYLEHLGRLNSRSYERDWFNRLKIYKEDGLIDCLVTTDELNGVTDKRMSNVVEDIISDSITATKSPYSKYHYTLND</sequence>
<protein>
    <submittedName>
        <fullName evidence="1">Uncharacterized protein</fullName>
    </submittedName>
</protein>
<proteinExistence type="predicted"/>
<organism evidence="1">
    <name type="scientific">marine sediment metagenome</name>
    <dbReference type="NCBI Taxonomy" id="412755"/>
    <lineage>
        <taxon>unclassified sequences</taxon>
        <taxon>metagenomes</taxon>
        <taxon>ecological metagenomes</taxon>
    </lineage>
</organism>